<protein>
    <submittedName>
        <fullName evidence="2">Uncharacterized protein</fullName>
    </submittedName>
</protein>
<dbReference type="Proteomes" id="UP000295258">
    <property type="component" value="Unassembled WGS sequence"/>
</dbReference>
<evidence type="ECO:0000313" key="2">
    <source>
        <dbReference type="EMBL" id="TDD06618.1"/>
    </source>
</evidence>
<proteinExistence type="predicted"/>
<feature type="region of interest" description="Disordered" evidence="1">
    <location>
        <begin position="292"/>
        <end position="315"/>
    </location>
</feature>
<keyword evidence="3" id="KW-1185">Reference proteome</keyword>
<evidence type="ECO:0000256" key="1">
    <source>
        <dbReference type="SAM" id="MobiDB-lite"/>
    </source>
</evidence>
<evidence type="ECO:0000313" key="3">
    <source>
        <dbReference type="Proteomes" id="UP000295258"/>
    </source>
</evidence>
<dbReference type="EMBL" id="SMKO01000031">
    <property type="protein sequence ID" value="TDD06618.1"/>
    <property type="molecule type" value="Genomic_DNA"/>
</dbReference>
<gene>
    <name evidence="2" type="ORF">E1292_15005</name>
</gene>
<dbReference type="AlphaFoldDB" id="A0A4R4VLF9"/>
<sequence>MVLGLGGGWLLWQSSGDGEGEGGDAAAAGDPATLNVLKKGRLTAEDVGTVDPTALFYAGFRKMATQPILHLTQESYTEESEYRQGEPGYVWESGFDYRTKEFRMVWGSADPEDPITVCRDGASYDYSYRLRRWDGPDTGDYLCRLKSAYRYISDGISTGGMTEAQADRWIKALQTEYNGFVNPRELRLTEVKGKQYLRLVVDYTPVKRADDLYYGGQSLMWSFKKSGLDPQSHPYSYTGGMGTGFHAVYHLDPGSLLTAYSEVEVTPAVGKDGRPREDGDFYKVRVEYHHPGRLPAMKPEGSPARPELTWPRDKA</sequence>
<reference evidence="2 3" key="1">
    <citation type="submission" date="2019-03" db="EMBL/GenBank/DDBJ databases">
        <title>Draft genome sequences of novel Actinobacteria.</title>
        <authorList>
            <person name="Sahin N."/>
            <person name="Ay H."/>
            <person name="Saygin H."/>
        </authorList>
    </citation>
    <scope>NUCLEOTIDE SEQUENCE [LARGE SCALE GENOMIC DNA]</scope>
    <source>
        <strain evidence="2 3">KC310</strain>
    </source>
</reference>
<comment type="caution">
    <text evidence="2">The sequence shown here is derived from an EMBL/GenBank/DDBJ whole genome shotgun (WGS) entry which is preliminary data.</text>
</comment>
<accession>A0A4R4VLF9</accession>
<organism evidence="2 3">
    <name type="scientific">Nonomuraea deserti</name>
    <dbReference type="NCBI Taxonomy" id="1848322"/>
    <lineage>
        <taxon>Bacteria</taxon>
        <taxon>Bacillati</taxon>
        <taxon>Actinomycetota</taxon>
        <taxon>Actinomycetes</taxon>
        <taxon>Streptosporangiales</taxon>
        <taxon>Streptosporangiaceae</taxon>
        <taxon>Nonomuraea</taxon>
    </lineage>
</organism>
<name>A0A4R4VLF9_9ACTN</name>